<keyword evidence="1" id="KW-0732">Signal</keyword>
<feature type="chain" id="PRO_5027063602" evidence="1">
    <location>
        <begin position="23"/>
        <end position="111"/>
    </location>
</feature>
<keyword evidence="3" id="KW-1185">Reference proteome</keyword>
<protein>
    <submittedName>
        <fullName evidence="2">Uncharacterized protein</fullName>
    </submittedName>
</protein>
<comment type="caution">
    <text evidence="2">The sequence shown here is derived from an EMBL/GenBank/DDBJ whole genome shotgun (WGS) entry which is preliminary data.</text>
</comment>
<dbReference type="AlphaFoldDB" id="A0A6L8WBH5"/>
<proteinExistence type="predicted"/>
<accession>A0A6L8WBH5</accession>
<evidence type="ECO:0000313" key="2">
    <source>
        <dbReference type="EMBL" id="MZR31822.1"/>
    </source>
</evidence>
<sequence length="111" mass="12185">MRRPFLLLISFCLVNFSVVPLAAADLTSARCQTEIKNEIAKLSLPPERIESTEIVNIYDSNGVGGGRIDRVEGWVSFTDCKGNLVVSVSAACIPLQTYTTYECRVPGVKNF</sequence>
<evidence type="ECO:0000256" key="1">
    <source>
        <dbReference type="SAM" id="SignalP"/>
    </source>
</evidence>
<gene>
    <name evidence="2" type="ORF">GQE98_14390</name>
</gene>
<feature type="signal peptide" evidence="1">
    <location>
        <begin position="1"/>
        <end position="22"/>
    </location>
</feature>
<dbReference type="RefSeq" id="WP_161316415.1">
    <property type="nucleotide sequence ID" value="NZ_WTUW01000009.1"/>
</dbReference>
<reference evidence="2 3" key="1">
    <citation type="submission" date="2019-12" db="EMBL/GenBank/DDBJ databases">
        <title>Snethiella sp. nov. sp. isolated from sea sand.</title>
        <authorList>
            <person name="Kim J."/>
            <person name="Jeong S.E."/>
            <person name="Jung H.S."/>
            <person name="Jeon C.O."/>
        </authorList>
    </citation>
    <scope>NUCLEOTIDE SEQUENCE [LARGE SCALE GENOMIC DNA]</scope>
    <source>
        <strain evidence="2 3">DP05</strain>
    </source>
</reference>
<dbReference type="EMBL" id="WTUW01000009">
    <property type="protein sequence ID" value="MZR31822.1"/>
    <property type="molecule type" value="Genomic_DNA"/>
</dbReference>
<name>A0A6L8WBH5_9PROT</name>
<evidence type="ECO:0000313" key="3">
    <source>
        <dbReference type="Proteomes" id="UP000476030"/>
    </source>
</evidence>
<dbReference type="Proteomes" id="UP000476030">
    <property type="component" value="Unassembled WGS sequence"/>
</dbReference>
<organism evidence="2 3">
    <name type="scientific">Sneathiella litorea</name>
    <dbReference type="NCBI Taxonomy" id="2606216"/>
    <lineage>
        <taxon>Bacteria</taxon>
        <taxon>Pseudomonadati</taxon>
        <taxon>Pseudomonadota</taxon>
        <taxon>Alphaproteobacteria</taxon>
        <taxon>Sneathiellales</taxon>
        <taxon>Sneathiellaceae</taxon>
        <taxon>Sneathiella</taxon>
    </lineage>
</organism>